<evidence type="ECO:0000256" key="5">
    <source>
        <dbReference type="ARBA" id="ARBA00023295"/>
    </source>
</evidence>
<dbReference type="PANTHER" id="PTHR42909:SF1">
    <property type="entry name" value="CARBOHYDRATE KINASE PFKB DOMAIN-CONTAINING PROTEIN"/>
    <property type="match status" value="1"/>
</dbReference>
<comment type="caution">
    <text evidence="6">The sequence shown here is derived from an EMBL/GenBank/DDBJ whole genome shotgun (WGS) entry which is preliminary data.</text>
</comment>
<evidence type="ECO:0000313" key="7">
    <source>
        <dbReference type="Proteomes" id="UP001381693"/>
    </source>
</evidence>
<accession>A0AAN8ZUM8</accession>
<dbReference type="InterPro" id="IPR007342">
    <property type="entry name" value="PsuG"/>
</dbReference>
<dbReference type="PANTHER" id="PTHR42909">
    <property type="entry name" value="ZGC:136858"/>
    <property type="match status" value="1"/>
</dbReference>
<dbReference type="SUPFAM" id="SSF110581">
    <property type="entry name" value="Indigoidine synthase A-like"/>
    <property type="match status" value="1"/>
</dbReference>
<name>A0AAN8ZUM8_HALRR</name>
<dbReference type="AlphaFoldDB" id="A0AAN8ZUM8"/>
<keyword evidence="2" id="KW-0378">Hydrolase</keyword>
<dbReference type="Gene3D" id="3.40.1790.10">
    <property type="entry name" value="Indigoidine synthase domain"/>
    <property type="match status" value="1"/>
</dbReference>
<keyword evidence="5" id="KW-0326">Glycosidase</keyword>
<dbReference type="GO" id="GO:0005737">
    <property type="term" value="C:cytoplasm"/>
    <property type="evidence" value="ECO:0007669"/>
    <property type="project" value="TreeGrafter"/>
</dbReference>
<proteinExistence type="predicted"/>
<organism evidence="6 7">
    <name type="scientific">Halocaridina rubra</name>
    <name type="common">Hawaiian red shrimp</name>
    <dbReference type="NCBI Taxonomy" id="373956"/>
    <lineage>
        <taxon>Eukaryota</taxon>
        <taxon>Metazoa</taxon>
        <taxon>Ecdysozoa</taxon>
        <taxon>Arthropoda</taxon>
        <taxon>Crustacea</taxon>
        <taxon>Multicrustacea</taxon>
        <taxon>Malacostraca</taxon>
        <taxon>Eumalacostraca</taxon>
        <taxon>Eucarida</taxon>
        <taxon>Decapoda</taxon>
        <taxon>Pleocyemata</taxon>
        <taxon>Caridea</taxon>
        <taxon>Atyoidea</taxon>
        <taxon>Atyidae</taxon>
        <taxon>Halocaridina</taxon>
    </lineage>
</organism>
<dbReference type="Proteomes" id="UP001381693">
    <property type="component" value="Unassembled WGS sequence"/>
</dbReference>
<dbReference type="Pfam" id="PF04227">
    <property type="entry name" value="Indigoidine_A"/>
    <property type="match status" value="1"/>
</dbReference>
<gene>
    <name evidence="6" type="ORF">SK128_025679</name>
</gene>
<keyword evidence="7" id="KW-1185">Reference proteome</keyword>
<evidence type="ECO:0008006" key="8">
    <source>
        <dbReference type="Google" id="ProtNLM"/>
    </source>
</evidence>
<evidence type="ECO:0000256" key="2">
    <source>
        <dbReference type="ARBA" id="ARBA00022801"/>
    </source>
</evidence>
<keyword evidence="1" id="KW-0479">Metal-binding</keyword>
<dbReference type="GO" id="GO:0016798">
    <property type="term" value="F:hydrolase activity, acting on glycosyl bonds"/>
    <property type="evidence" value="ECO:0007669"/>
    <property type="project" value="UniProtKB-KW"/>
</dbReference>
<keyword evidence="3" id="KW-0464">Manganese</keyword>
<evidence type="ECO:0000256" key="4">
    <source>
        <dbReference type="ARBA" id="ARBA00023239"/>
    </source>
</evidence>
<protein>
    <recommendedName>
        <fullName evidence="8">Indigoidine synthase A like protein</fullName>
    </recommendedName>
</protein>
<dbReference type="GO" id="GO:0046872">
    <property type="term" value="F:metal ion binding"/>
    <property type="evidence" value="ECO:0007669"/>
    <property type="project" value="UniProtKB-KW"/>
</dbReference>
<evidence type="ECO:0000256" key="3">
    <source>
        <dbReference type="ARBA" id="ARBA00023211"/>
    </source>
</evidence>
<feature type="non-terminal residue" evidence="6">
    <location>
        <position position="172"/>
    </location>
</feature>
<evidence type="ECO:0000256" key="1">
    <source>
        <dbReference type="ARBA" id="ARBA00022723"/>
    </source>
</evidence>
<sequence length="172" mass="18346">MVVAHKVGISLFVTGGIGGVHRGGENSLDISADLTELGRTPVAVVSAGIKSILDVGRTLEFLETQGVCVSVWGPDHTFPDFFTQDSGFKAPCHVETPHQAALLIDKWKELEYQSGMLIAVPIPSKYEAEGQLIKSAIETAVQEAASAVSGRDVTPYILQRVFEITGGHSLQS</sequence>
<dbReference type="InterPro" id="IPR022830">
    <property type="entry name" value="Indigdn_synthA-like"/>
</dbReference>
<evidence type="ECO:0000313" key="6">
    <source>
        <dbReference type="EMBL" id="KAK7055047.1"/>
    </source>
</evidence>
<reference evidence="6 7" key="1">
    <citation type="submission" date="2023-11" db="EMBL/GenBank/DDBJ databases">
        <title>Halocaridina rubra genome assembly.</title>
        <authorList>
            <person name="Smith C."/>
        </authorList>
    </citation>
    <scope>NUCLEOTIDE SEQUENCE [LARGE SCALE GENOMIC DNA]</scope>
    <source>
        <strain evidence="6">EP-1</strain>
        <tissue evidence="6">Whole</tissue>
    </source>
</reference>
<dbReference type="GO" id="GO:0004730">
    <property type="term" value="F:pseudouridylate synthase activity"/>
    <property type="evidence" value="ECO:0007669"/>
    <property type="project" value="InterPro"/>
</dbReference>
<keyword evidence="4" id="KW-0456">Lyase</keyword>
<dbReference type="EMBL" id="JAXCGZ010021246">
    <property type="protein sequence ID" value="KAK7055047.1"/>
    <property type="molecule type" value="Genomic_DNA"/>
</dbReference>